<comment type="caution">
    <text evidence="6">The sequence shown here is derived from an EMBL/GenBank/DDBJ whole genome shotgun (WGS) entry which is preliminary data.</text>
</comment>
<evidence type="ECO:0000313" key="7">
    <source>
        <dbReference type="Proteomes" id="UP000610966"/>
    </source>
</evidence>
<keyword evidence="7" id="KW-1185">Reference proteome</keyword>
<reference evidence="6" key="1">
    <citation type="submission" date="2021-01" db="EMBL/GenBank/DDBJ databases">
        <title>Whole genome shotgun sequence of Sphaerimonospora thailandensis NBRC 107569.</title>
        <authorList>
            <person name="Komaki H."/>
            <person name="Tamura T."/>
        </authorList>
    </citation>
    <scope>NUCLEOTIDE SEQUENCE</scope>
    <source>
        <strain evidence="6">NBRC 107569</strain>
    </source>
</reference>
<feature type="domain" description="HTH tetR-type" evidence="5">
    <location>
        <begin position="12"/>
        <end position="72"/>
    </location>
</feature>
<evidence type="ECO:0000256" key="4">
    <source>
        <dbReference type="PROSITE-ProRule" id="PRU00335"/>
    </source>
</evidence>
<dbReference type="GO" id="GO:0000976">
    <property type="term" value="F:transcription cis-regulatory region binding"/>
    <property type="evidence" value="ECO:0007669"/>
    <property type="project" value="TreeGrafter"/>
</dbReference>
<name>A0A8J3VWP8_9ACTN</name>
<evidence type="ECO:0000313" key="6">
    <source>
        <dbReference type="EMBL" id="GIH68044.1"/>
    </source>
</evidence>
<gene>
    <name evidence="6" type="ORF">Mth01_02970</name>
</gene>
<keyword evidence="2 4" id="KW-0238">DNA-binding</keyword>
<dbReference type="InterPro" id="IPR050109">
    <property type="entry name" value="HTH-type_TetR-like_transc_reg"/>
</dbReference>
<dbReference type="Proteomes" id="UP000610966">
    <property type="component" value="Unassembled WGS sequence"/>
</dbReference>
<dbReference type="Gene3D" id="1.10.357.10">
    <property type="entry name" value="Tetracycline Repressor, domain 2"/>
    <property type="match status" value="1"/>
</dbReference>
<dbReference type="PANTHER" id="PTHR30055">
    <property type="entry name" value="HTH-TYPE TRANSCRIPTIONAL REGULATOR RUTR"/>
    <property type="match status" value="1"/>
</dbReference>
<dbReference type="GO" id="GO:0003700">
    <property type="term" value="F:DNA-binding transcription factor activity"/>
    <property type="evidence" value="ECO:0007669"/>
    <property type="project" value="TreeGrafter"/>
</dbReference>
<evidence type="ECO:0000256" key="3">
    <source>
        <dbReference type="ARBA" id="ARBA00023163"/>
    </source>
</evidence>
<dbReference type="RefSeq" id="WP_204010011.1">
    <property type="nucleotide sequence ID" value="NZ_BOOG01000004.1"/>
</dbReference>
<dbReference type="PANTHER" id="PTHR30055:SF234">
    <property type="entry name" value="HTH-TYPE TRANSCRIPTIONAL REGULATOR BETI"/>
    <property type="match status" value="1"/>
</dbReference>
<dbReference type="InterPro" id="IPR001647">
    <property type="entry name" value="HTH_TetR"/>
</dbReference>
<dbReference type="Pfam" id="PF00440">
    <property type="entry name" value="TetR_N"/>
    <property type="match status" value="1"/>
</dbReference>
<dbReference type="InterPro" id="IPR023772">
    <property type="entry name" value="DNA-bd_HTH_TetR-type_CS"/>
</dbReference>
<protein>
    <recommendedName>
        <fullName evidence="5">HTH tetR-type domain-containing protein</fullName>
    </recommendedName>
</protein>
<dbReference type="AlphaFoldDB" id="A0A8J3VWP8"/>
<dbReference type="PROSITE" id="PS01081">
    <property type="entry name" value="HTH_TETR_1"/>
    <property type="match status" value="1"/>
</dbReference>
<evidence type="ECO:0000256" key="2">
    <source>
        <dbReference type="ARBA" id="ARBA00023125"/>
    </source>
</evidence>
<dbReference type="PRINTS" id="PR00455">
    <property type="entry name" value="HTHTETR"/>
</dbReference>
<accession>A0A8J3VWP8</accession>
<evidence type="ECO:0000256" key="1">
    <source>
        <dbReference type="ARBA" id="ARBA00023015"/>
    </source>
</evidence>
<dbReference type="SUPFAM" id="SSF46689">
    <property type="entry name" value="Homeodomain-like"/>
    <property type="match status" value="1"/>
</dbReference>
<dbReference type="InterPro" id="IPR009057">
    <property type="entry name" value="Homeodomain-like_sf"/>
</dbReference>
<keyword evidence="3" id="KW-0804">Transcription</keyword>
<proteinExistence type="predicted"/>
<feature type="DNA-binding region" description="H-T-H motif" evidence="4">
    <location>
        <begin position="35"/>
        <end position="54"/>
    </location>
</feature>
<dbReference type="EMBL" id="BOOG01000004">
    <property type="protein sequence ID" value="GIH68044.1"/>
    <property type="molecule type" value="Genomic_DNA"/>
</dbReference>
<organism evidence="6 7">
    <name type="scientific">Sphaerimonospora thailandensis</name>
    <dbReference type="NCBI Taxonomy" id="795644"/>
    <lineage>
        <taxon>Bacteria</taxon>
        <taxon>Bacillati</taxon>
        <taxon>Actinomycetota</taxon>
        <taxon>Actinomycetes</taxon>
        <taxon>Streptosporangiales</taxon>
        <taxon>Streptosporangiaceae</taxon>
        <taxon>Sphaerimonospora</taxon>
    </lineage>
</organism>
<dbReference type="PROSITE" id="PS50977">
    <property type="entry name" value="HTH_TETR_2"/>
    <property type="match status" value="1"/>
</dbReference>
<sequence length="201" mass="22008">MAEQHVAGDTADDRRSEILAAAAALLAEGGYAALSIRSLAARAKISLGLVYYYFADKHAVFEALMRDHQRRMTAFLDECPRTGGVAALLRAAVPVATRQWLHVGRMVAVWRTERTDNSAELREQRVGVAVAQFDALRRALDQAAAAEGRTVRPDPEIVPFVWAGLMGLADLHAQGWVGEIDFDRLTELTVTSLVNQILDTP</sequence>
<keyword evidence="1" id="KW-0805">Transcription regulation</keyword>
<evidence type="ECO:0000259" key="5">
    <source>
        <dbReference type="PROSITE" id="PS50977"/>
    </source>
</evidence>